<reference evidence="1 2" key="1">
    <citation type="submission" date="2016-10" db="EMBL/GenBank/DDBJ databases">
        <authorList>
            <person name="de Groot N.N."/>
        </authorList>
    </citation>
    <scope>NUCLEOTIDE SEQUENCE [LARGE SCALE GENOMIC DNA]</scope>
    <source>
        <strain evidence="1 2">DSM 12272</strain>
    </source>
</reference>
<dbReference type="EMBL" id="FNJM01000015">
    <property type="protein sequence ID" value="SDP75855.1"/>
    <property type="molecule type" value="Genomic_DNA"/>
</dbReference>
<evidence type="ECO:0000313" key="2">
    <source>
        <dbReference type="Proteomes" id="UP000198597"/>
    </source>
</evidence>
<organism evidence="1 2">
    <name type="scientific">Clostridium gasigenes</name>
    <dbReference type="NCBI Taxonomy" id="94869"/>
    <lineage>
        <taxon>Bacteria</taxon>
        <taxon>Bacillati</taxon>
        <taxon>Bacillota</taxon>
        <taxon>Clostridia</taxon>
        <taxon>Eubacteriales</taxon>
        <taxon>Clostridiaceae</taxon>
        <taxon>Clostridium</taxon>
    </lineage>
</organism>
<name>A0A1H0VC98_9CLOT</name>
<evidence type="ECO:0000313" key="1">
    <source>
        <dbReference type="EMBL" id="SDP75855.1"/>
    </source>
</evidence>
<dbReference type="RefSeq" id="WP_089972380.1">
    <property type="nucleotide sequence ID" value="NZ_CP071376.1"/>
</dbReference>
<dbReference type="Proteomes" id="UP000198597">
    <property type="component" value="Unassembled WGS sequence"/>
</dbReference>
<dbReference type="AlphaFoldDB" id="A0A1H0VC98"/>
<protein>
    <submittedName>
        <fullName evidence="1">Uncharacterized protein</fullName>
    </submittedName>
</protein>
<keyword evidence="2" id="KW-1185">Reference proteome</keyword>
<proteinExistence type="predicted"/>
<gene>
    <name evidence="1" type="ORF">SAMN04488529_11562</name>
</gene>
<sequence length="79" mass="9109">MTIDYKIRKATLETAINVLLIQKRKSTNRTARNIIDIGCSLSKNTITEDTIDKIYNELITLIPNENIKIIKIFVVENFL</sequence>
<dbReference type="OrthoDB" id="1956452at2"/>
<dbReference type="GeneID" id="65308180"/>
<accession>A0A1H0VC98</accession>